<evidence type="ECO:0000313" key="3">
    <source>
        <dbReference type="Proteomes" id="UP000198670"/>
    </source>
</evidence>
<dbReference type="RefSeq" id="WP_090626595.1">
    <property type="nucleotide sequence ID" value="NZ_FOQO01000004.1"/>
</dbReference>
<reference evidence="2 3" key="1">
    <citation type="submission" date="2016-10" db="EMBL/GenBank/DDBJ databases">
        <authorList>
            <person name="de Groot N.N."/>
        </authorList>
    </citation>
    <scope>NUCLEOTIDE SEQUENCE [LARGE SCALE GENOMIC DNA]</scope>
    <source>
        <strain evidence="2 3">RK1</strain>
    </source>
</reference>
<keyword evidence="2" id="KW-0808">Transferase</keyword>
<evidence type="ECO:0000313" key="2">
    <source>
        <dbReference type="EMBL" id="SFI56565.1"/>
    </source>
</evidence>
<dbReference type="STRING" id="1477437.SAMN05444682_104357"/>
<proteinExistence type="predicted"/>
<feature type="domain" description="Polysaccharide pyruvyl transferase" evidence="1">
    <location>
        <begin position="17"/>
        <end position="336"/>
    </location>
</feature>
<dbReference type="GO" id="GO:0016740">
    <property type="term" value="F:transferase activity"/>
    <property type="evidence" value="ECO:0007669"/>
    <property type="project" value="UniProtKB-KW"/>
</dbReference>
<name>A0A1I3J9J2_9SPHI</name>
<dbReference type="EMBL" id="FOQO01000004">
    <property type="protein sequence ID" value="SFI56565.1"/>
    <property type="molecule type" value="Genomic_DNA"/>
</dbReference>
<sequence length="401" mass="44905">MATKSNVLIVGAFDRFNYGDLLFPLVIEAQLHTYGQPFDASFFGIINSNLSELGGKPTEDIRAFYRRCNEGREHTSIIVAGGEAVAVTWSSLLLALNNVFKRTHRFHHRISKVFDLNAFAKRVLHGQTDLPFVFTSSDFQGVDNVIFNSLGGSELDPAIFDRFPGLGDKLRHVDYFAVRDEATQRNLAAQGVRTSMYPDSAILMSKFYPGPILAGRVSPQIGQYVAERQGTYLFFQIKNNHAKNNELRIAQQLDALVERHPDVHLCFCPIGKALNHDDHLALQRIAPLLKHPCTVFDEVTIWDIMYLIAHAKAYMGTSLHGAITAMSYAVPYVGLTVRKLNSYLQTWGVEGINHTVSLEELREGFEKAIGVDSASLNQSREQQIQAAEDSFLRIKRLVLHG</sequence>
<organism evidence="2 3">
    <name type="scientific">Parapedobacter indicus</name>
    <dbReference type="NCBI Taxonomy" id="1477437"/>
    <lineage>
        <taxon>Bacteria</taxon>
        <taxon>Pseudomonadati</taxon>
        <taxon>Bacteroidota</taxon>
        <taxon>Sphingobacteriia</taxon>
        <taxon>Sphingobacteriales</taxon>
        <taxon>Sphingobacteriaceae</taxon>
        <taxon>Parapedobacter</taxon>
    </lineage>
</organism>
<evidence type="ECO:0000259" key="1">
    <source>
        <dbReference type="Pfam" id="PF04230"/>
    </source>
</evidence>
<dbReference type="AlphaFoldDB" id="A0A1I3J9J2"/>
<dbReference type="Proteomes" id="UP000198670">
    <property type="component" value="Unassembled WGS sequence"/>
</dbReference>
<gene>
    <name evidence="2" type="ORF">SAMN05444682_104357</name>
</gene>
<protein>
    <submittedName>
        <fullName evidence="2">Polysaccharide pyruvyl transferase</fullName>
    </submittedName>
</protein>
<dbReference type="InterPro" id="IPR007345">
    <property type="entry name" value="Polysacch_pyruvyl_Trfase"/>
</dbReference>
<keyword evidence="3" id="KW-1185">Reference proteome</keyword>
<accession>A0A1I3J9J2</accession>
<dbReference type="Pfam" id="PF04230">
    <property type="entry name" value="PS_pyruv_trans"/>
    <property type="match status" value="1"/>
</dbReference>
<dbReference type="OrthoDB" id="1425928at2"/>